<dbReference type="OrthoDB" id="9814956at2"/>
<keyword evidence="1" id="KW-1133">Transmembrane helix</keyword>
<feature type="transmembrane region" description="Helical" evidence="1">
    <location>
        <begin position="190"/>
        <end position="216"/>
    </location>
</feature>
<comment type="caution">
    <text evidence="3">The sequence shown here is derived from an EMBL/GenBank/DDBJ whole genome shotgun (WGS) entry which is preliminary data.</text>
</comment>
<feature type="transmembrane region" description="Helical" evidence="1">
    <location>
        <begin position="86"/>
        <end position="103"/>
    </location>
</feature>
<feature type="transmembrane region" description="Helical" evidence="1">
    <location>
        <begin position="123"/>
        <end position="141"/>
    </location>
</feature>
<evidence type="ECO:0000259" key="2">
    <source>
        <dbReference type="Pfam" id="PF01757"/>
    </source>
</evidence>
<sequence length="385" mass="42368">MSGEAIAYQGSGSRLAFIDIAKGLGIILIVLGHNPAFLFRFPDVADFLMAFRLPFFFFMAGVTFSAQTKTLKQVALQRADAWLKPVMVVVVISGLLHAVFGERSPQTILLGLIYPAGFTLNPVPLWFLAHLWLLYVFSTLLLRADKLLLDSPLKRVVLLIALAAGGYYVMDAFVDASVVPACRNQSEFSASLLACGLPFSADLLLMTSFYFLLGNFLAARVKQFRVHLAWALVALVAMAIFQFGFSYTIDFNLRHYDTPVATTLQALCGIYLMLCVCTLLCRIEPAARILRYFGAASLFILLFHVSILHTILPLLQRDIHSSVIIVALSVPLALCLPALMWELCKRSKVLSAIMLPRKWQRTGGQNAQQHDPAAAAAATAPVQKS</sequence>
<reference evidence="4" key="1">
    <citation type="journal article" date="2016" name="Front. Microbiol.">
        <title>Molecular Keys to the Janthinobacterium and Duganella spp. Interaction with the Plant Pathogen Fusarium graminearum.</title>
        <authorList>
            <person name="Haack F.S."/>
            <person name="Poehlein A."/>
            <person name="Kroger C."/>
            <person name="Voigt C.A."/>
            <person name="Piepenbring M."/>
            <person name="Bode H.B."/>
            <person name="Daniel R."/>
            <person name="Schafer W."/>
            <person name="Streit W.R."/>
        </authorList>
    </citation>
    <scope>NUCLEOTIDE SEQUENCE [LARGE SCALE GENOMIC DNA]</scope>
    <source>
        <strain evidence="4">T54</strain>
    </source>
</reference>
<feature type="transmembrane region" description="Helical" evidence="1">
    <location>
        <begin position="153"/>
        <end position="170"/>
    </location>
</feature>
<dbReference type="PANTHER" id="PTHR37312">
    <property type="entry name" value="MEMBRANE-BOUND ACYLTRANSFERASE YKRP-RELATED"/>
    <property type="match status" value="1"/>
</dbReference>
<organism evidence="3 4">
    <name type="scientific">Duganella phyllosphaerae</name>
    <dbReference type="NCBI Taxonomy" id="762836"/>
    <lineage>
        <taxon>Bacteria</taxon>
        <taxon>Pseudomonadati</taxon>
        <taxon>Pseudomonadota</taxon>
        <taxon>Betaproteobacteria</taxon>
        <taxon>Burkholderiales</taxon>
        <taxon>Oxalobacteraceae</taxon>
        <taxon>Telluria group</taxon>
        <taxon>Duganella</taxon>
    </lineage>
</organism>
<evidence type="ECO:0000313" key="3">
    <source>
        <dbReference type="EMBL" id="OFA05945.1"/>
    </source>
</evidence>
<feature type="transmembrane region" description="Helical" evidence="1">
    <location>
        <begin position="20"/>
        <end position="41"/>
    </location>
</feature>
<keyword evidence="3" id="KW-0808">Transferase</keyword>
<protein>
    <submittedName>
        <fullName evidence="3">Acyltransferase family protein</fullName>
    </submittedName>
</protein>
<dbReference type="PANTHER" id="PTHR37312:SF1">
    <property type="entry name" value="MEMBRANE-BOUND ACYLTRANSFERASE YKRP-RELATED"/>
    <property type="match status" value="1"/>
</dbReference>
<dbReference type="GO" id="GO:0016747">
    <property type="term" value="F:acyltransferase activity, transferring groups other than amino-acyl groups"/>
    <property type="evidence" value="ECO:0007669"/>
    <property type="project" value="InterPro"/>
</dbReference>
<keyword evidence="3" id="KW-0012">Acyltransferase</keyword>
<dbReference type="Proteomes" id="UP000175989">
    <property type="component" value="Unassembled WGS sequence"/>
</dbReference>
<dbReference type="Pfam" id="PF01757">
    <property type="entry name" value="Acyl_transf_3"/>
    <property type="match status" value="1"/>
</dbReference>
<dbReference type="InterPro" id="IPR052734">
    <property type="entry name" value="Nod_factor_acetyltransferase"/>
</dbReference>
<dbReference type="PATRIC" id="fig|762836.4.peg.1492"/>
<feature type="transmembrane region" description="Helical" evidence="1">
    <location>
        <begin position="261"/>
        <end position="281"/>
    </location>
</feature>
<name>A0A1E7X160_9BURK</name>
<feature type="domain" description="Acyltransferase 3" evidence="2">
    <location>
        <begin position="16"/>
        <end position="341"/>
    </location>
</feature>
<gene>
    <name evidence="3" type="ORF">DUPY_14260</name>
</gene>
<proteinExistence type="predicted"/>
<evidence type="ECO:0000256" key="1">
    <source>
        <dbReference type="SAM" id="Phobius"/>
    </source>
</evidence>
<feature type="transmembrane region" description="Helical" evidence="1">
    <location>
        <begin position="47"/>
        <end position="66"/>
    </location>
</feature>
<accession>A0A1E7X160</accession>
<dbReference type="RefSeq" id="WP_070247148.1">
    <property type="nucleotide sequence ID" value="NZ_LROM01000065.1"/>
</dbReference>
<keyword evidence="1" id="KW-0812">Transmembrane</keyword>
<dbReference type="InterPro" id="IPR002656">
    <property type="entry name" value="Acyl_transf_3_dom"/>
</dbReference>
<feature type="transmembrane region" description="Helical" evidence="1">
    <location>
        <begin position="293"/>
        <end position="315"/>
    </location>
</feature>
<evidence type="ECO:0000313" key="4">
    <source>
        <dbReference type="Proteomes" id="UP000175989"/>
    </source>
</evidence>
<dbReference type="AlphaFoldDB" id="A0A1E7X160"/>
<dbReference type="EMBL" id="LROM01000065">
    <property type="protein sequence ID" value="OFA05945.1"/>
    <property type="molecule type" value="Genomic_DNA"/>
</dbReference>
<feature type="transmembrane region" description="Helical" evidence="1">
    <location>
        <begin position="228"/>
        <end position="249"/>
    </location>
</feature>
<keyword evidence="1" id="KW-0472">Membrane</keyword>
<keyword evidence="4" id="KW-1185">Reference proteome</keyword>
<feature type="transmembrane region" description="Helical" evidence="1">
    <location>
        <begin position="321"/>
        <end position="341"/>
    </location>
</feature>